<dbReference type="PANTHER" id="PTHR31310:SF7">
    <property type="entry name" value="PA-PHOSPHATASE RELATED-FAMILY PROTEIN DDB_G0268928"/>
    <property type="match status" value="1"/>
</dbReference>
<dbReference type="RefSeq" id="WP_187538949.1">
    <property type="nucleotide sequence ID" value="NZ_BAABJT010000001.1"/>
</dbReference>
<evidence type="ECO:0000313" key="8">
    <source>
        <dbReference type="Proteomes" id="UP000515971"/>
    </source>
</evidence>
<proteinExistence type="predicted"/>
<evidence type="ECO:0000259" key="6">
    <source>
        <dbReference type="Pfam" id="PF14378"/>
    </source>
</evidence>
<evidence type="ECO:0000256" key="2">
    <source>
        <dbReference type="ARBA" id="ARBA00022692"/>
    </source>
</evidence>
<dbReference type="InterPro" id="IPR026841">
    <property type="entry name" value="Aur1/Ipt1"/>
</dbReference>
<dbReference type="EMBL" id="CP060718">
    <property type="protein sequence ID" value="QNN67924.1"/>
    <property type="molecule type" value="Genomic_DNA"/>
</dbReference>
<dbReference type="Pfam" id="PF14378">
    <property type="entry name" value="PAP2_3"/>
    <property type="match status" value="1"/>
</dbReference>
<dbReference type="InterPro" id="IPR052185">
    <property type="entry name" value="IPC_Synthase-Related"/>
</dbReference>
<dbReference type="AlphaFoldDB" id="A0A7G9SJ99"/>
<evidence type="ECO:0000256" key="3">
    <source>
        <dbReference type="ARBA" id="ARBA00022989"/>
    </source>
</evidence>
<keyword evidence="3 5" id="KW-1133">Transmembrane helix</keyword>
<dbReference type="Proteomes" id="UP000515971">
    <property type="component" value="Chromosome"/>
</dbReference>
<protein>
    <submittedName>
        <fullName evidence="7">Phosphatase PAP2 family protein</fullName>
    </submittedName>
</protein>
<keyword evidence="2 5" id="KW-0812">Transmembrane</keyword>
<reference evidence="7 8" key="1">
    <citation type="submission" date="2020-08" db="EMBL/GenBank/DDBJ databases">
        <title>Genome sequence of Sphingomonas lutea KCTC 23642T.</title>
        <authorList>
            <person name="Hyun D.-W."/>
            <person name="Bae J.-W."/>
        </authorList>
    </citation>
    <scope>NUCLEOTIDE SEQUENCE [LARGE SCALE GENOMIC DNA]</scope>
    <source>
        <strain evidence="7 8">KCTC 23642</strain>
    </source>
</reference>
<evidence type="ECO:0000256" key="1">
    <source>
        <dbReference type="ARBA" id="ARBA00004141"/>
    </source>
</evidence>
<feature type="transmembrane region" description="Helical" evidence="5">
    <location>
        <begin position="36"/>
        <end position="57"/>
    </location>
</feature>
<dbReference type="GO" id="GO:0016020">
    <property type="term" value="C:membrane"/>
    <property type="evidence" value="ECO:0007669"/>
    <property type="project" value="UniProtKB-SubCell"/>
</dbReference>
<organism evidence="7 8">
    <name type="scientific">Sphingomonas lutea</name>
    <dbReference type="NCBI Taxonomy" id="1045317"/>
    <lineage>
        <taxon>Bacteria</taxon>
        <taxon>Pseudomonadati</taxon>
        <taxon>Pseudomonadota</taxon>
        <taxon>Alphaproteobacteria</taxon>
        <taxon>Sphingomonadales</taxon>
        <taxon>Sphingomonadaceae</taxon>
        <taxon>Sphingomonas</taxon>
    </lineage>
</organism>
<sequence length="328" mass="36023">MRDQDWMALAVRLIAIQIVGGVILAFSLGFAQEPPLLVYAASGFAFSVITVGVFILIDTYACWRENGASALSYIVAGLQRRKHKLRLAGAGLTLAIVQLTILTWTKGTLPLVQDFWADPYLAEFDRMILGTDAFRLAQLLPGGALIDRHYNTWFPWLAVVFTMNLFRDPSDKKSQAALSFFLTFALVGVLGMFLMPSGGPIFYERLGYGDQFAGLNPPQISSMASDYLWAKHNHLVVDVASGISAMPSMHIAMAMWTYLTLMSISRRAGVVGAIYGILILFGSVYLGWHYLSDGIAGALGALGCWHLARVPNRRRVDAQDGEPVTVLR</sequence>
<dbReference type="Gene3D" id="1.20.144.10">
    <property type="entry name" value="Phosphatidic acid phosphatase type 2/haloperoxidase"/>
    <property type="match status" value="1"/>
</dbReference>
<dbReference type="PANTHER" id="PTHR31310">
    <property type="match status" value="1"/>
</dbReference>
<name>A0A7G9SJ99_9SPHN</name>
<gene>
    <name evidence="7" type="ORF">H9L13_03110</name>
</gene>
<feature type="transmembrane region" description="Helical" evidence="5">
    <location>
        <begin position="239"/>
        <end position="261"/>
    </location>
</feature>
<feature type="transmembrane region" description="Helical" evidence="5">
    <location>
        <begin position="150"/>
        <end position="166"/>
    </location>
</feature>
<comment type="subcellular location">
    <subcellularLocation>
        <location evidence="1">Membrane</location>
        <topology evidence="1">Multi-pass membrane protein</topology>
    </subcellularLocation>
</comment>
<feature type="transmembrane region" description="Helical" evidence="5">
    <location>
        <begin position="87"/>
        <end position="105"/>
    </location>
</feature>
<dbReference type="InterPro" id="IPR036938">
    <property type="entry name" value="PAP2/HPO_sf"/>
</dbReference>
<keyword evidence="4 5" id="KW-0472">Membrane</keyword>
<evidence type="ECO:0000256" key="4">
    <source>
        <dbReference type="ARBA" id="ARBA00023136"/>
    </source>
</evidence>
<evidence type="ECO:0000313" key="7">
    <source>
        <dbReference type="EMBL" id="QNN67924.1"/>
    </source>
</evidence>
<feature type="transmembrane region" description="Helical" evidence="5">
    <location>
        <begin position="268"/>
        <end position="288"/>
    </location>
</feature>
<feature type="domain" description="Inositolphosphotransferase Aur1/Ipt1" evidence="6">
    <location>
        <begin position="150"/>
        <end position="304"/>
    </location>
</feature>
<dbReference type="SUPFAM" id="SSF48317">
    <property type="entry name" value="Acid phosphatase/Vanadium-dependent haloperoxidase"/>
    <property type="match status" value="1"/>
</dbReference>
<feature type="transmembrane region" description="Helical" evidence="5">
    <location>
        <begin position="9"/>
        <end position="30"/>
    </location>
</feature>
<keyword evidence="8" id="KW-1185">Reference proteome</keyword>
<dbReference type="KEGG" id="slut:H9L13_03110"/>
<feature type="transmembrane region" description="Helical" evidence="5">
    <location>
        <begin position="178"/>
        <end position="195"/>
    </location>
</feature>
<evidence type="ECO:0000256" key="5">
    <source>
        <dbReference type="SAM" id="Phobius"/>
    </source>
</evidence>
<accession>A0A7G9SJ99</accession>